<keyword evidence="2" id="KW-1185">Reference proteome</keyword>
<dbReference type="Proteomes" id="UP000019678">
    <property type="component" value="Unassembled WGS sequence"/>
</dbReference>
<sequence>MQAWLQERGVCFLDGVIAARDRRCLRGGEVEGREAGAEPGCCATVSWAERFGTQDEDSGGIRALAFDGRGEITLASTTTPSGGGGISTGRTDGMSLEVVHFDAGGDPRWSHLFGERAAVDVAVDAEGNSVVVGFGSSSTSWPNWTLLAAKLDADGDLQWQLDSADEEYAWADGVAIDAAGNVFITGTFSGDLEFGSHTLTSAGSSGQPDRERSDIYVARLAP</sequence>
<accession>A0A017TB50</accession>
<dbReference type="STRING" id="1192034.CAP_2317"/>
<reference evidence="1 2" key="1">
    <citation type="submission" date="2013-05" db="EMBL/GenBank/DDBJ databases">
        <title>Genome assembly of Chondromyces apiculatus DSM 436.</title>
        <authorList>
            <person name="Sharma G."/>
            <person name="Khatri I."/>
            <person name="Kaur C."/>
            <person name="Mayilraj S."/>
            <person name="Subramanian S."/>
        </authorList>
    </citation>
    <scope>NUCLEOTIDE SEQUENCE [LARGE SCALE GENOMIC DNA]</scope>
    <source>
        <strain evidence="1 2">DSM 436</strain>
    </source>
</reference>
<evidence type="ECO:0000313" key="2">
    <source>
        <dbReference type="Proteomes" id="UP000019678"/>
    </source>
</evidence>
<dbReference type="Gene3D" id="2.120.10.30">
    <property type="entry name" value="TolB, C-terminal domain"/>
    <property type="match status" value="1"/>
</dbReference>
<dbReference type="InterPro" id="IPR011042">
    <property type="entry name" value="6-blade_b-propeller_TolB-like"/>
</dbReference>
<gene>
    <name evidence="1" type="ORF">CAP_2317</name>
</gene>
<evidence type="ECO:0000313" key="1">
    <source>
        <dbReference type="EMBL" id="EYF06127.1"/>
    </source>
</evidence>
<dbReference type="SUPFAM" id="SSF101898">
    <property type="entry name" value="NHL repeat"/>
    <property type="match status" value="1"/>
</dbReference>
<proteinExistence type="predicted"/>
<comment type="caution">
    <text evidence="1">The sequence shown here is derived from an EMBL/GenBank/DDBJ whole genome shotgun (WGS) entry which is preliminary data.</text>
</comment>
<organism evidence="1 2">
    <name type="scientific">Chondromyces apiculatus DSM 436</name>
    <dbReference type="NCBI Taxonomy" id="1192034"/>
    <lineage>
        <taxon>Bacteria</taxon>
        <taxon>Pseudomonadati</taxon>
        <taxon>Myxococcota</taxon>
        <taxon>Polyangia</taxon>
        <taxon>Polyangiales</taxon>
        <taxon>Polyangiaceae</taxon>
        <taxon>Chondromyces</taxon>
    </lineage>
</organism>
<evidence type="ECO:0008006" key="3">
    <source>
        <dbReference type="Google" id="ProtNLM"/>
    </source>
</evidence>
<dbReference type="AlphaFoldDB" id="A0A017TB50"/>
<dbReference type="eggNOG" id="COG1520">
    <property type="taxonomic scope" value="Bacteria"/>
</dbReference>
<protein>
    <recommendedName>
        <fullName evidence="3">Cell surface protein</fullName>
    </recommendedName>
</protein>
<dbReference type="EMBL" id="ASRX01000018">
    <property type="protein sequence ID" value="EYF06127.1"/>
    <property type="molecule type" value="Genomic_DNA"/>
</dbReference>
<name>A0A017TB50_9BACT</name>
<dbReference type="RefSeq" id="WP_156040767.1">
    <property type="nucleotide sequence ID" value="NZ_ASRX01000018.1"/>
</dbReference>